<dbReference type="GO" id="GO:0005886">
    <property type="term" value="C:plasma membrane"/>
    <property type="evidence" value="ECO:0007669"/>
    <property type="project" value="UniProtKB-SubCell"/>
</dbReference>
<gene>
    <name evidence="4" type="ORF">SAMN02745218_01739</name>
</gene>
<dbReference type="PANTHER" id="PTHR34295">
    <property type="entry name" value="BIOTIN TRANSPORTER BIOY"/>
    <property type="match status" value="1"/>
</dbReference>
<protein>
    <recommendedName>
        <fullName evidence="2">Biotin transporter</fullName>
    </recommendedName>
</protein>
<feature type="transmembrane region" description="Helical" evidence="3">
    <location>
        <begin position="58"/>
        <end position="77"/>
    </location>
</feature>
<dbReference type="PANTHER" id="PTHR34295:SF1">
    <property type="entry name" value="BIOTIN TRANSPORTER BIOY"/>
    <property type="match status" value="1"/>
</dbReference>
<evidence type="ECO:0000313" key="4">
    <source>
        <dbReference type="EMBL" id="SHF22541.1"/>
    </source>
</evidence>
<dbReference type="PIRSF" id="PIRSF016661">
    <property type="entry name" value="BioY"/>
    <property type="match status" value="1"/>
</dbReference>
<keyword evidence="2" id="KW-1003">Cell membrane</keyword>
<comment type="similarity">
    <text evidence="1 2">Belongs to the BioY family.</text>
</comment>
<keyword evidence="2" id="KW-0813">Transport</keyword>
<reference evidence="5" key="1">
    <citation type="submission" date="2016-11" db="EMBL/GenBank/DDBJ databases">
        <authorList>
            <person name="Varghese N."/>
            <person name="Submissions S."/>
        </authorList>
    </citation>
    <scope>NUCLEOTIDE SEQUENCE [LARGE SCALE GENOMIC DNA]</scope>
    <source>
        <strain evidence="5">DSM 11792</strain>
    </source>
</reference>
<dbReference type="Pfam" id="PF02632">
    <property type="entry name" value="BioY"/>
    <property type="match status" value="1"/>
</dbReference>
<comment type="subcellular location">
    <subcellularLocation>
        <location evidence="2">Cell membrane</location>
        <topology evidence="2">Multi-pass membrane protein</topology>
    </subcellularLocation>
</comment>
<evidence type="ECO:0000313" key="5">
    <source>
        <dbReference type="Proteomes" id="UP000184196"/>
    </source>
</evidence>
<feature type="transmembrane region" description="Helical" evidence="3">
    <location>
        <begin position="157"/>
        <end position="179"/>
    </location>
</feature>
<organism evidence="4 5">
    <name type="scientific">Desulfofundulus australicus DSM 11792</name>
    <dbReference type="NCBI Taxonomy" id="1121425"/>
    <lineage>
        <taxon>Bacteria</taxon>
        <taxon>Bacillati</taxon>
        <taxon>Bacillota</taxon>
        <taxon>Clostridia</taxon>
        <taxon>Eubacteriales</taxon>
        <taxon>Peptococcaceae</taxon>
        <taxon>Desulfofundulus</taxon>
    </lineage>
</organism>
<dbReference type="Proteomes" id="UP000184196">
    <property type="component" value="Unassembled WGS sequence"/>
</dbReference>
<keyword evidence="3" id="KW-0812">Transmembrane</keyword>
<keyword evidence="5" id="KW-1185">Reference proteome</keyword>
<dbReference type="RefSeq" id="WP_027357526.1">
    <property type="nucleotide sequence ID" value="NZ_FQUW01000018.1"/>
</dbReference>
<keyword evidence="2 3" id="KW-0472">Membrane</keyword>
<evidence type="ECO:0000256" key="1">
    <source>
        <dbReference type="ARBA" id="ARBA00010692"/>
    </source>
</evidence>
<dbReference type="OrthoDB" id="9803495at2"/>
<dbReference type="InterPro" id="IPR003784">
    <property type="entry name" value="BioY"/>
</dbReference>
<sequence>MKLSPRDMALAALFAALAAVAAMLSRFFITPYVPFSLVPFVVMLAGGLLGARVAALSMLVYVLLGLAGLPVFETAPFGGPAYLLKPTFGFLLGFIGGAWVTGALAPKQKDPGVARLFLAMAAGLAVIYLIGLPYLYVILNFYLGQTFSALQVLKIGFFPFIGFDLLKAVLAAVLARLVYRRLHGFSSESAGRSG</sequence>
<feature type="transmembrane region" description="Helical" evidence="3">
    <location>
        <begin position="31"/>
        <end position="51"/>
    </location>
</feature>
<keyword evidence="3" id="KW-1133">Transmembrane helix</keyword>
<dbReference type="GO" id="GO:0015225">
    <property type="term" value="F:biotin transmembrane transporter activity"/>
    <property type="evidence" value="ECO:0007669"/>
    <property type="project" value="UniProtKB-UniRule"/>
</dbReference>
<dbReference type="AlphaFoldDB" id="A0A1M4ZX03"/>
<feature type="transmembrane region" description="Helical" evidence="3">
    <location>
        <begin position="116"/>
        <end position="137"/>
    </location>
</feature>
<evidence type="ECO:0000256" key="3">
    <source>
        <dbReference type="SAM" id="Phobius"/>
    </source>
</evidence>
<accession>A0A1M4ZX03</accession>
<name>A0A1M4ZX03_9FIRM</name>
<dbReference type="Gene3D" id="1.10.1760.20">
    <property type="match status" value="1"/>
</dbReference>
<proteinExistence type="inferred from homology"/>
<dbReference type="EMBL" id="FQUW01000018">
    <property type="protein sequence ID" value="SHF22541.1"/>
    <property type="molecule type" value="Genomic_DNA"/>
</dbReference>
<evidence type="ECO:0000256" key="2">
    <source>
        <dbReference type="PIRNR" id="PIRNR016661"/>
    </source>
</evidence>
<feature type="transmembrane region" description="Helical" evidence="3">
    <location>
        <begin position="83"/>
        <end position="104"/>
    </location>
</feature>